<dbReference type="InterPro" id="IPR009057">
    <property type="entry name" value="Homeodomain-like_sf"/>
</dbReference>
<evidence type="ECO:0000259" key="6">
    <source>
        <dbReference type="PROSITE" id="PS50110"/>
    </source>
</evidence>
<evidence type="ECO:0000256" key="4">
    <source>
        <dbReference type="PROSITE-ProRule" id="PRU00169"/>
    </source>
</evidence>
<keyword evidence="1" id="KW-0805">Transcription regulation</keyword>
<dbReference type="SUPFAM" id="SSF46689">
    <property type="entry name" value="Homeodomain-like"/>
    <property type="match status" value="2"/>
</dbReference>
<dbReference type="EMBL" id="JNVM01000012">
    <property type="protein sequence ID" value="KEQ25100.1"/>
    <property type="molecule type" value="Genomic_DNA"/>
</dbReference>
<name>A0A081P327_9BACL</name>
<dbReference type="Pfam" id="PF00072">
    <property type="entry name" value="Response_reg"/>
    <property type="match status" value="1"/>
</dbReference>
<feature type="domain" description="Response regulatory" evidence="6">
    <location>
        <begin position="3"/>
        <end position="120"/>
    </location>
</feature>
<dbReference type="PANTHER" id="PTHR43280:SF28">
    <property type="entry name" value="HTH-TYPE TRANSCRIPTIONAL ACTIVATOR RHAS"/>
    <property type="match status" value="1"/>
</dbReference>
<evidence type="ECO:0000259" key="5">
    <source>
        <dbReference type="PROSITE" id="PS01124"/>
    </source>
</evidence>
<evidence type="ECO:0000313" key="8">
    <source>
        <dbReference type="Proteomes" id="UP000028123"/>
    </source>
</evidence>
<sequence length="471" mass="54664">MIRVLIVDDDKLVRKGLISAMPWQEFGMQVVGEANNGAKALEFLESQPVDLLLTDLAMPVMSGIELMRTARKHYPHLHMVVLTLHQDFEYIQEALRLGAIDYIAKVQLEKEQFEEVLGRIAGRISEQMSQSRQSQKTFIPDEVNEVYEKGFVLLSLDRESGPNWLHELKLEADDALMEADRSSWIGLPMKGEESRLFETLSEKTRTLPASMLLILSDLHGRSWKEIQQWVRAYAEKELFYEYQPDCPIASASMKDGFESYADPDDEQLARVKESWLTSGWFHNDDLYEKLIGDMKSLRLHKSQLLGLLYSLVMEWNRLFAQTPMGKIQRIHAFHSWFQVEQWLSKLRRDIQESTGHASYSQEIIDCMTKAVSMVQAEINRPLTAAQLAQRLNISRSYFSQCFKDIIGKTFNEFSRSVRIEKAKEYLLNTNDTIAWIAEQTGYSDEKYFSRIFRELTGMLPSEYRMTHRKGK</sequence>
<reference evidence="7 8" key="1">
    <citation type="submission" date="2014-06" db="EMBL/GenBank/DDBJ databases">
        <title>Draft genome sequence of Paenibacillus sp. MSt1.</title>
        <authorList>
            <person name="Aw Y.K."/>
            <person name="Ong K.S."/>
            <person name="Gan H.M."/>
            <person name="Lee S.M."/>
        </authorList>
    </citation>
    <scope>NUCLEOTIDE SEQUENCE [LARGE SCALE GENOMIC DNA]</scope>
    <source>
        <strain evidence="7 8">MSt1</strain>
    </source>
</reference>
<feature type="modified residue" description="4-aspartylphosphate" evidence="4">
    <location>
        <position position="55"/>
    </location>
</feature>
<keyword evidence="3" id="KW-0804">Transcription</keyword>
<dbReference type="InterPro" id="IPR011006">
    <property type="entry name" value="CheY-like_superfamily"/>
</dbReference>
<dbReference type="GO" id="GO:0000160">
    <property type="term" value="P:phosphorelay signal transduction system"/>
    <property type="evidence" value="ECO:0007669"/>
    <property type="project" value="InterPro"/>
</dbReference>
<evidence type="ECO:0000256" key="2">
    <source>
        <dbReference type="ARBA" id="ARBA00023125"/>
    </source>
</evidence>
<dbReference type="CDD" id="cd17536">
    <property type="entry name" value="REC_YesN-like"/>
    <property type="match status" value="1"/>
</dbReference>
<feature type="domain" description="HTH araC/xylS-type" evidence="5">
    <location>
        <begin position="368"/>
        <end position="466"/>
    </location>
</feature>
<dbReference type="InterPro" id="IPR020449">
    <property type="entry name" value="Tscrpt_reg_AraC-type_HTH"/>
</dbReference>
<dbReference type="PRINTS" id="PR00032">
    <property type="entry name" value="HTHARAC"/>
</dbReference>
<keyword evidence="4" id="KW-0597">Phosphoprotein</keyword>
<dbReference type="SUPFAM" id="SSF52172">
    <property type="entry name" value="CheY-like"/>
    <property type="match status" value="1"/>
</dbReference>
<organism evidence="7 8">
    <name type="scientific">Paenibacillus tyrfis</name>
    <dbReference type="NCBI Taxonomy" id="1501230"/>
    <lineage>
        <taxon>Bacteria</taxon>
        <taxon>Bacillati</taxon>
        <taxon>Bacillota</taxon>
        <taxon>Bacilli</taxon>
        <taxon>Bacillales</taxon>
        <taxon>Paenibacillaceae</taxon>
        <taxon>Paenibacillus</taxon>
    </lineage>
</organism>
<dbReference type="SMART" id="SM00342">
    <property type="entry name" value="HTH_ARAC"/>
    <property type="match status" value="1"/>
</dbReference>
<dbReference type="InterPro" id="IPR018060">
    <property type="entry name" value="HTH_AraC"/>
</dbReference>
<dbReference type="RefSeq" id="WP_036683582.1">
    <property type="nucleotide sequence ID" value="NZ_JNVM01000012.1"/>
</dbReference>
<comment type="caution">
    <text evidence="7">The sequence shown here is derived from an EMBL/GenBank/DDBJ whole genome shotgun (WGS) entry which is preliminary data.</text>
</comment>
<dbReference type="PROSITE" id="PS01124">
    <property type="entry name" value="HTH_ARAC_FAMILY_2"/>
    <property type="match status" value="1"/>
</dbReference>
<dbReference type="Gene3D" id="1.10.10.60">
    <property type="entry name" value="Homeodomain-like"/>
    <property type="match status" value="2"/>
</dbReference>
<evidence type="ECO:0000256" key="3">
    <source>
        <dbReference type="ARBA" id="ARBA00023163"/>
    </source>
</evidence>
<dbReference type="GO" id="GO:0043565">
    <property type="term" value="F:sequence-specific DNA binding"/>
    <property type="evidence" value="ECO:0007669"/>
    <property type="project" value="InterPro"/>
</dbReference>
<dbReference type="Proteomes" id="UP000028123">
    <property type="component" value="Unassembled WGS sequence"/>
</dbReference>
<dbReference type="GO" id="GO:0003700">
    <property type="term" value="F:DNA-binding transcription factor activity"/>
    <property type="evidence" value="ECO:0007669"/>
    <property type="project" value="InterPro"/>
</dbReference>
<dbReference type="PROSITE" id="PS50110">
    <property type="entry name" value="RESPONSE_REGULATORY"/>
    <property type="match status" value="1"/>
</dbReference>
<accession>A0A081P327</accession>
<evidence type="ECO:0000256" key="1">
    <source>
        <dbReference type="ARBA" id="ARBA00023015"/>
    </source>
</evidence>
<dbReference type="InterPro" id="IPR018062">
    <property type="entry name" value="HTH_AraC-typ_CS"/>
</dbReference>
<gene>
    <name evidence="7" type="ORF">ET33_05255</name>
</gene>
<evidence type="ECO:0000313" key="7">
    <source>
        <dbReference type="EMBL" id="KEQ25100.1"/>
    </source>
</evidence>
<keyword evidence="8" id="KW-1185">Reference proteome</keyword>
<dbReference type="InterPro" id="IPR001789">
    <property type="entry name" value="Sig_transdc_resp-reg_receiver"/>
</dbReference>
<dbReference type="Pfam" id="PF12833">
    <property type="entry name" value="HTH_18"/>
    <property type="match status" value="1"/>
</dbReference>
<protein>
    <submittedName>
        <fullName evidence="7">Chemotaxis protein CheY</fullName>
    </submittedName>
</protein>
<dbReference type="Gene3D" id="3.40.50.2300">
    <property type="match status" value="1"/>
</dbReference>
<dbReference type="eggNOG" id="COG4753">
    <property type="taxonomic scope" value="Bacteria"/>
</dbReference>
<dbReference type="SMART" id="SM00448">
    <property type="entry name" value="REC"/>
    <property type="match status" value="1"/>
</dbReference>
<dbReference type="OrthoDB" id="1769137at2"/>
<keyword evidence="2" id="KW-0238">DNA-binding</keyword>
<dbReference type="PANTHER" id="PTHR43280">
    <property type="entry name" value="ARAC-FAMILY TRANSCRIPTIONAL REGULATOR"/>
    <property type="match status" value="1"/>
</dbReference>
<proteinExistence type="predicted"/>
<dbReference type="AlphaFoldDB" id="A0A081P327"/>
<dbReference type="PROSITE" id="PS00041">
    <property type="entry name" value="HTH_ARAC_FAMILY_1"/>
    <property type="match status" value="1"/>
</dbReference>
<dbReference type="eggNOG" id="COG2207">
    <property type="taxonomic scope" value="Bacteria"/>
</dbReference>